<dbReference type="PANTHER" id="PTHR35566:SF1">
    <property type="entry name" value="TYPE VI SECRETION SYSTEM BASEPLATE COMPONENT TSSK1"/>
    <property type="match status" value="1"/>
</dbReference>
<dbReference type="EMBL" id="RYYV01000004">
    <property type="protein sequence ID" value="RUL77702.1"/>
    <property type="molecule type" value="Genomic_DNA"/>
</dbReference>
<sequence>MTQNNKVVWSEGLFLRPQHLQQQERYLERFVEVRAGALRPYAWGFHELELEADLLAIGKLGIKRARGVFPDGTPFSMPNDDPLPPALEVDPNWRDQIVYLTLPLRSPTQADSGRPEASAEKLFRFRVREAEVRDASGSMDGLTVLEVGGMSSRLLPQSQPMEGLAQIPLARIVECRADRRVLLDDTFMPTGQSCQAVPRLVTFLTELLGLLHQRGEALASRVAVTDRGGAAEIADFLLLQVVNRYQPLIAHLAATPIAHPEDLYRIAVSMAGELATFTAPGKRAQAFPAYRHEFLRESFDPVIMALRNSLSAVMEQTATPIPLQQRKFGVWVAVVPDLTLLDTAAFVLAAKSDMKSEDLRRQLPAQSKIGPVEKIRDLVNLQLPGIVVAPMPVAPRQIPYNAGFLYFEFDKNSQMWRMLKTSGGIAFHFGEEFAGLDLQLWAIRGGT</sequence>
<dbReference type="AlphaFoldDB" id="A0A3S0R511"/>
<dbReference type="Proteomes" id="UP000274358">
    <property type="component" value="Unassembled WGS sequence"/>
</dbReference>
<organism evidence="1 2">
    <name type="scientific">Dyella choica</name>
    <dbReference type="NCBI Taxonomy" id="1927959"/>
    <lineage>
        <taxon>Bacteria</taxon>
        <taxon>Pseudomonadati</taxon>
        <taxon>Pseudomonadota</taxon>
        <taxon>Gammaproteobacteria</taxon>
        <taxon>Lysobacterales</taxon>
        <taxon>Rhodanobacteraceae</taxon>
        <taxon>Dyella</taxon>
    </lineage>
</organism>
<name>A0A3S0R511_9GAMM</name>
<accession>A0A3S0R511</accession>
<proteinExistence type="predicted"/>
<dbReference type="OrthoDB" id="9775333at2"/>
<dbReference type="Pfam" id="PF05936">
    <property type="entry name" value="T6SS_VasE"/>
    <property type="match status" value="1"/>
</dbReference>
<dbReference type="NCBIfam" id="TIGR03353">
    <property type="entry name" value="VI_chp_4"/>
    <property type="match status" value="1"/>
</dbReference>
<comment type="caution">
    <text evidence="1">The sequence shown here is derived from an EMBL/GenBank/DDBJ whole genome shotgun (WGS) entry which is preliminary data.</text>
</comment>
<keyword evidence="2" id="KW-1185">Reference proteome</keyword>
<dbReference type="RefSeq" id="WP_126684098.1">
    <property type="nucleotide sequence ID" value="NZ_RYYV01000004.1"/>
</dbReference>
<reference evidence="1 2" key="1">
    <citation type="submission" date="2018-12" db="EMBL/GenBank/DDBJ databases">
        <title>Dyella dinghuensis sp. nov. DHOA06 and Dyella choica sp. nov. 4M-K27, isolated from forest soil.</title>
        <authorList>
            <person name="Qiu L.-H."/>
            <person name="Gao Z.-H."/>
        </authorList>
    </citation>
    <scope>NUCLEOTIDE SEQUENCE [LARGE SCALE GENOMIC DNA]</scope>
    <source>
        <strain evidence="1 2">4M-K27</strain>
    </source>
</reference>
<dbReference type="InterPro" id="IPR010263">
    <property type="entry name" value="T6SS_TssK"/>
</dbReference>
<evidence type="ECO:0000313" key="1">
    <source>
        <dbReference type="EMBL" id="RUL77702.1"/>
    </source>
</evidence>
<protein>
    <submittedName>
        <fullName evidence="1">Type VI secretion system baseplate subunit TssK</fullName>
    </submittedName>
</protein>
<dbReference type="PANTHER" id="PTHR35566">
    <property type="entry name" value="BLR3599 PROTEIN"/>
    <property type="match status" value="1"/>
</dbReference>
<evidence type="ECO:0000313" key="2">
    <source>
        <dbReference type="Proteomes" id="UP000274358"/>
    </source>
</evidence>
<gene>
    <name evidence="1" type="primary">tssK</name>
    <name evidence="1" type="ORF">EKH80_07480</name>
</gene>